<dbReference type="Gene3D" id="2.40.30.130">
    <property type="match status" value="1"/>
</dbReference>
<dbReference type="PANTHER" id="PTHR43462">
    <property type="entry name" value="ALANYL-TRNA EDITING PROTEIN"/>
    <property type="match status" value="1"/>
</dbReference>
<dbReference type="SMART" id="SM00863">
    <property type="entry name" value="tRNA_SAD"/>
    <property type="match status" value="1"/>
</dbReference>
<dbReference type="InterPro" id="IPR009000">
    <property type="entry name" value="Transl_B-barrel_sf"/>
</dbReference>
<keyword evidence="4" id="KW-0479">Metal-binding</keyword>
<dbReference type="Proteomes" id="UP000295210">
    <property type="component" value="Unassembled WGS sequence"/>
</dbReference>
<dbReference type="PROSITE" id="PS50860">
    <property type="entry name" value="AA_TRNA_LIGASE_II_ALA"/>
    <property type="match status" value="1"/>
</dbReference>
<dbReference type="GO" id="GO:0046872">
    <property type="term" value="F:metal ion binding"/>
    <property type="evidence" value="ECO:0007669"/>
    <property type="project" value="UniProtKB-KW"/>
</dbReference>
<keyword evidence="9" id="KW-0436">Ligase</keyword>
<accession>A0A4R1L4C7</accession>
<feature type="coiled-coil region" evidence="7">
    <location>
        <begin position="278"/>
        <end position="305"/>
    </location>
</feature>
<dbReference type="GO" id="GO:0002161">
    <property type="term" value="F:aminoacyl-tRNA deacylase activity"/>
    <property type="evidence" value="ECO:0007669"/>
    <property type="project" value="UniProtKB-ARBA"/>
</dbReference>
<dbReference type="PANTHER" id="PTHR43462:SF1">
    <property type="entry name" value="ALANYL-TRNA EDITING PROTEIN AARSD1"/>
    <property type="match status" value="1"/>
</dbReference>
<reference evidence="9 10" key="1">
    <citation type="submission" date="2019-03" db="EMBL/GenBank/DDBJ databases">
        <title>Genomic Encyclopedia of Type Strains, Phase IV (KMG-IV): sequencing the most valuable type-strain genomes for metagenomic binning, comparative biology and taxonomic classification.</title>
        <authorList>
            <person name="Goeker M."/>
        </authorList>
    </citation>
    <scope>NUCLEOTIDE SEQUENCE [LARGE SCALE GENOMIC DNA]</scope>
    <source>
        <strain evidence="9 10">DSM 103428</strain>
    </source>
</reference>
<dbReference type="OrthoDB" id="9812949at2"/>
<comment type="caution">
    <text evidence="9">The sequence shown here is derived from an EMBL/GenBank/DDBJ whole genome shotgun (WGS) entry which is preliminary data.</text>
</comment>
<dbReference type="InterPro" id="IPR018164">
    <property type="entry name" value="Ala-tRNA-synth_IIc_N"/>
</dbReference>
<dbReference type="Pfam" id="PF02272">
    <property type="entry name" value="DHHA1"/>
    <property type="match status" value="1"/>
</dbReference>
<dbReference type="Pfam" id="PF01411">
    <property type="entry name" value="tRNA-synt_2c"/>
    <property type="match status" value="1"/>
</dbReference>
<evidence type="ECO:0000256" key="7">
    <source>
        <dbReference type="SAM" id="Coils"/>
    </source>
</evidence>
<dbReference type="GO" id="GO:0005524">
    <property type="term" value="F:ATP binding"/>
    <property type="evidence" value="ECO:0007669"/>
    <property type="project" value="InterPro"/>
</dbReference>
<dbReference type="Gene3D" id="3.10.310.40">
    <property type="match status" value="1"/>
</dbReference>
<dbReference type="GO" id="GO:0004813">
    <property type="term" value="F:alanine-tRNA ligase activity"/>
    <property type="evidence" value="ECO:0007669"/>
    <property type="project" value="InterPro"/>
</dbReference>
<comment type="subcellular location">
    <subcellularLocation>
        <location evidence="2">Cytoplasm</location>
    </subcellularLocation>
</comment>
<evidence type="ECO:0000256" key="5">
    <source>
        <dbReference type="ARBA" id="ARBA00022833"/>
    </source>
</evidence>
<dbReference type="InterPro" id="IPR051335">
    <property type="entry name" value="Alanyl-tRNA_Editing_Enzymes"/>
</dbReference>
<organism evidence="9 10">
    <name type="scientific">Acidipila rosea</name>
    <dbReference type="NCBI Taxonomy" id="768535"/>
    <lineage>
        <taxon>Bacteria</taxon>
        <taxon>Pseudomonadati</taxon>
        <taxon>Acidobacteriota</taxon>
        <taxon>Terriglobia</taxon>
        <taxon>Terriglobales</taxon>
        <taxon>Acidobacteriaceae</taxon>
        <taxon>Acidipila</taxon>
    </lineage>
</organism>
<keyword evidence="7" id="KW-0175">Coiled coil</keyword>
<evidence type="ECO:0000256" key="3">
    <source>
        <dbReference type="ARBA" id="ARBA00017959"/>
    </source>
</evidence>
<protein>
    <recommendedName>
        <fullName evidence="3">Alanine--tRNA ligase</fullName>
    </recommendedName>
    <alternativeName>
        <fullName evidence="6">Alanyl-tRNA synthetase</fullName>
    </alternativeName>
</protein>
<keyword evidence="9" id="KW-0030">Aminoacyl-tRNA synthetase</keyword>
<dbReference type="AlphaFoldDB" id="A0A4R1L4C7"/>
<evidence type="ECO:0000259" key="8">
    <source>
        <dbReference type="PROSITE" id="PS50860"/>
    </source>
</evidence>
<dbReference type="EMBL" id="SMGK01000004">
    <property type="protein sequence ID" value="TCK71957.1"/>
    <property type="molecule type" value="Genomic_DNA"/>
</dbReference>
<dbReference type="InterPro" id="IPR018165">
    <property type="entry name" value="Ala-tRNA-synth_IIc_core"/>
</dbReference>
<dbReference type="InterPro" id="IPR012947">
    <property type="entry name" value="tRNA_SAD"/>
</dbReference>
<dbReference type="InterPro" id="IPR018163">
    <property type="entry name" value="Thr/Ala-tRNA-synth_IIc_edit"/>
</dbReference>
<dbReference type="Gene3D" id="3.30.980.10">
    <property type="entry name" value="Threonyl-trna Synthetase, Chain A, domain 2"/>
    <property type="match status" value="1"/>
</dbReference>
<evidence type="ECO:0000256" key="1">
    <source>
        <dbReference type="ARBA" id="ARBA00001947"/>
    </source>
</evidence>
<dbReference type="InterPro" id="IPR003156">
    <property type="entry name" value="DHHA1_dom"/>
</dbReference>
<comment type="cofactor">
    <cofactor evidence="1">
        <name>Zn(2+)</name>
        <dbReference type="ChEBI" id="CHEBI:29105"/>
    </cofactor>
</comment>
<dbReference type="GO" id="GO:0003676">
    <property type="term" value="F:nucleic acid binding"/>
    <property type="evidence" value="ECO:0007669"/>
    <property type="project" value="InterPro"/>
</dbReference>
<evidence type="ECO:0000256" key="2">
    <source>
        <dbReference type="ARBA" id="ARBA00004496"/>
    </source>
</evidence>
<dbReference type="SUPFAM" id="SSF50447">
    <property type="entry name" value="Translation proteins"/>
    <property type="match status" value="1"/>
</dbReference>
<name>A0A4R1L4C7_9BACT</name>
<evidence type="ECO:0000256" key="4">
    <source>
        <dbReference type="ARBA" id="ARBA00022723"/>
    </source>
</evidence>
<keyword evidence="10" id="KW-1185">Reference proteome</keyword>
<sequence length="435" mass="47372">MTERLYYHDSFLKTFKAQVRDVRLHSQTAAQSVWQIALDRSAFYPTSGGQPYDTGMLTAASRSGTLLEVGVDAVEEDEQGEVWHTTLKPLLAGTEIAGTIDWPRRLDHMQQHSGQHLLSAVFAHELRAMTVSFHLGEEVSTIDLATETLAHHSLERVERIANELIAEDRSVTVTQVSRADAEAKLAAGILRKLPPIEGTIRLIEIADYDLNACGGTHVHATGQIGGLHLRSVERVRQGLRVEFVCGLRAVKSARQDYGALSRTASALSVSRNQVPEAAERVLSEVKAAQKRSEKILEELAGYQAARLAVEEQIHRGIREVRRIFPDREAAYVKLLASRLAASVPQTVALFAATQQEPAVIVLSRSSGMEFHCGDVLKAALAESGLRGGGSADLAQGQAPRSQADEILQRISTAIRGARLADSEESFPNRGSAAKL</sequence>
<evidence type="ECO:0000256" key="6">
    <source>
        <dbReference type="ARBA" id="ARBA00032577"/>
    </source>
</evidence>
<gene>
    <name evidence="9" type="ORF">C7378_2580</name>
</gene>
<feature type="domain" description="Alanyl-transfer RNA synthetases family profile" evidence="8">
    <location>
        <begin position="1"/>
        <end position="255"/>
    </location>
</feature>
<keyword evidence="5" id="KW-0862">Zinc</keyword>
<dbReference type="Pfam" id="PF07973">
    <property type="entry name" value="tRNA_SAD"/>
    <property type="match status" value="1"/>
</dbReference>
<dbReference type="RefSeq" id="WP_131997288.1">
    <property type="nucleotide sequence ID" value="NZ_SMGK01000004.1"/>
</dbReference>
<dbReference type="GO" id="GO:0006419">
    <property type="term" value="P:alanyl-tRNA aminoacylation"/>
    <property type="evidence" value="ECO:0007669"/>
    <property type="project" value="InterPro"/>
</dbReference>
<dbReference type="SUPFAM" id="SSF55186">
    <property type="entry name" value="ThrRS/AlaRS common domain"/>
    <property type="match status" value="1"/>
</dbReference>
<evidence type="ECO:0000313" key="9">
    <source>
        <dbReference type="EMBL" id="TCK71957.1"/>
    </source>
</evidence>
<dbReference type="GO" id="GO:0005737">
    <property type="term" value="C:cytoplasm"/>
    <property type="evidence" value="ECO:0007669"/>
    <property type="project" value="UniProtKB-SubCell"/>
</dbReference>
<evidence type="ECO:0000313" key="10">
    <source>
        <dbReference type="Proteomes" id="UP000295210"/>
    </source>
</evidence>
<proteinExistence type="predicted"/>